<feature type="chain" id="PRO_5038963481" evidence="1">
    <location>
        <begin position="22"/>
        <end position="107"/>
    </location>
</feature>
<gene>
    <name evidence="2" type="ORF">DPMN_105190</name>
</gene>
<dbReference type="AlphaFoldDB" id="A0A9D4K379"/>
<evidence type="ECO:0000313" key="3">
    <source>
        <dbReference type="Proteomes" id="UP000828390"/>
    </source>
</evidence>
<keyword evidence="3" id="KW-1185">Reference proteome</keyword>
<feature type="signal peptide" evidence="1">
    <location>
        <begin position="1"/>
        <end position="21"/>
    </location>
</feature>
<proteinExistence type="predicted"/>
<comment type="caution">
    <text evidence="2">The sequence shown here is derived from an EMBL/GenBank/DDBJ whole genome shotgun (WGS) entry which is preliminary data.</text>
</comment>
<evidence type="ECO:0000256" key="1">
    <source>
        <dbReference type="SAM" id="SignalP"/>
    </source>
</evidence>
<organism evidence="2 3">
    <name type="scientific">Dreissena polymorpha</name>
    <name type="common">Zebra mussel</name>
    <name type="synonym">Mytilus polymorpha</name>
    <dbReference type="NCBI Taxonomy" id="45954"/>
    <lineage>
        <taxon>Eukaryota</taxon>
        <taxon>Metazoa</taxon>
        <taxon>Spiralia</taxon>
        <taxon>Lophotrochozoa</taxon>
        <taxon>Mollusca</taxon>
        <taxon>Bivalvia</taxon>
        <taxon>Autobranchia</taxon>
        <taxon>Heteroconchia</taxon>
        <taxon>Euheterodonta</taxon>
        <taxon>Imparidentia</taxon>
        <taxon>Neoheterodontei</taxon>
        <taxon>Myida</taxon>
        <taxon>Dreissenoidea</taxon>
        <taxon>Dreissenidae</taxon>
        <taxon>Dreissena</taxon>
    </lineage>
</organism>
<reference evidence="2" key="1">
    <citation type="journal article" date="2019" name="bioRxiv">
        <title>The Genome of the Zebra Mussel, Dreissena polymorpha: A Resource for Invasive Species Research.</title>
        <authorList>
            <person name="McCartney M.A."/>
            <person name="Auch B."/>
            <person name="Kono T."/>
            <person name="Mallez S."/>
            <person name="Zhang Y."/>
            <person name="Obille A."/>
            <person name="Becker A."/>
            <person name="Abrahante J.E."/>
            <person name="Garbe J."/>
            <person name="Badalamenti J.P."/>
            <person name="Herman A."/>
            <person name="Mangelson H."/>
            <person name="Liachko I."/>
            <person name="Sullivan S."/>
            <person name="Sone E.D."/>
            <person name="Koren S."/>
            <person name="Silverstein K.A.T."/>
            <person name="Beckman K.B."/>
            <person name="Gohl D.M."/>
        </authorList>
    </citation>
    <scope>NUCLEOTIDE SEQUENCE</scope>
    <source>
        <strain evidence="2">Duluth1</strain>
        <tissue evidence="2">Whole animal</tissue>
    </source>
</reference>
<dbReference type="Proteomes" id="UP000828390">
    <property type="component" value="Unassembled WGS sequence"/>
</dbReference>
<reference evidence="2" key="2">
    <citation type="submission" date="2020-11" db="EMBL/GenBank/DDBJ databases">
        <authorList>
            <person name="McCartney M.A."/>
            <person name="Auch B."/>
            <person name="Kono T."/>
            <person name="Mallez S."/>
            <person name="Becker A."/>
            <person name="Gohl D.M."/>
            <person name="Silverstein K.A.T."/>
            <person name="Koren S."/>
            <person name="Bechman K.B."/>
            <person name="Herman A."/>
            <person name="Abrahante J.E."/>
            <person name="Garbe J."/>
        </authorList>
    </citation>
    <scope>NUCLEOTIDE SEQUENCE</scope>
    <source>
        <strain evidence="2">Duluth1</strain>
        <tissue evidence="2">Whole animal</tissue>
    </source>
</reference>
<name>A0A9D4K379_DREPO</name>
<accession>A0A9D4K379</accession>
<sequence length="107" mass="11808">MKLLLLGLFAAMLVWGPQTRAQKDDLTNDEVLEAEARANKPSVGAADKTFCDGVCAEFEGDDLEECIKECGFFGLRIPRQVEGVDGGDDQGSPNRKKWVRITSRCRC</sequence>
<evidence type="ECO:0000313" key="2">
    <source>
        <dbReference type="EMBL" id="KAH3831918.1"/>
    </source>
</evidence>
<keyword evidence="1" id="KW-0732">Signal</keyword>
<dbReference type="EMBL" id="JAIWYP010000004">
    <property type="protein sequence ID" value="KAH3831918.1"/>
    <property type="molecule type" value="Genomic_DNA"/>
</dbReference>
<protein>
    <submittedName>
        <fullName evidence="2">Uncharacterized protein</fullName>
    </submittedName>
</protein>